<feature type="binding site" evidence="11">
    <location>
        <begin position="127"/>
        <end position="132"/>
    </location>
    <ligand>
        <name>ATP</name>
        <dbReference type="ChEBI" id="CHEBI:30616"/>
    </ligand>
</feature>
<feature type="binding site" evidence="11">
    <location>
        <position position="90"/>
    </location>
    <ligand>
        <name>ATP</name>
        <dbReference type="ChEBI" id="CHEBI:30616"/>
    </ligand>
</feature>
<comment type="subcellular location">
    <subcellularLocation>
        <location evidence="1 10">Cytoplasm</location>
    </subcellularLocation>
</comment>
<dbReference type="FunFam" id="3.30.230.80:FF:000002">
    <property type="entry name" value="Molecular chaperone HtpG"/>
    <property type="match status" value="1"/>
</dbReference>
<evidence type="ECO:0000256" key="5">
    <source>
        <dbReference type="ARBA" id="ARBA00022840"/>
    </source>
</evidence>
<keyword evidence="5 10" id="KW-0067">ATP-binding</keyword>
<organism evidence="15 16">
    <name type="scientific">Corallococcus exercitus</name>
    <dbReference type="NCBI Taxonomy" id="2316736"/>
    <lineage>
        <taxon>Bacteria</taxon>
        <taxon>Pseudomonadati</taxon>
        <taxon>Myxococcota</taxon>
        <taxon>Myxococcia</taxon>
        <taxon>Myxococcales</taxon>
        <taxon>Cystobacterineae</taxon>
        <taxon>Myxococcaceae</taxon>
        <taxon>Corallococcus</taxon>
    </lineage>
</organism>
<dbReference type="GO" id="GO:0005524">
    <property type="term" value="F:ATP binding"/>
    <property type="evidence" value="ECO:0007669"/>
    <property type="project" value="UniProtKB-UniRule"/>
</dbReference>
<dbReference type="SUPFAM" id="SSF54211">
    <property type="entry name" value="Ribosomal protein S5 domain 2-like"/>
    <property type="match status" value="1"/>
</dbReference>
<dbReference type="InterPro" id="IPR003594">
    <property type="entry name" value="HATPase_dom"/>
</dbReference>
<evidence type="ECO:0000256" key="2">
    <source>
        <dbReference type="ARBA" id="ARBA00008239"/>
    </source>
</evidence>
<feature type="coiled-coil region" evidence="12">
    <location>
        <begin position="486"/>
        <end position="513"/>
    </location>
</feature>
<evidence type="ECO:0000256" key="8">
    <source>
        <dbReference type="ARBA" id="ARBA00058590"/>
    </source>
</evidence>
<feature type="region of interest" description="A; substrate-binding" evidence="10">
    <location>
        <begin position="1"/>
        <end position="342"/>
    </location>
</feature>
<evidence type="ECO:0000259" key="14">
    <source>
        <dbReference type="SMART" id="SM00387"/>
    </source>
</evidence>
<sequence>MSTETHPQRETHSFQAEIQQLLSLVINSLYSHQEIFLRELVSNASDALDKLRFRSITEPELLKDEPALELRIVPDADKGTLTIEDTGIGMTHDELVKNLGTIAHSGSREFLQALAQKGQKDMQLIGQFGVGFYSAYLVADRVEVVSRAAGETTAWKWASEAHGTFTVEPAERAARGTAITLHLKADQKEFLDEWKLKQLITQYSDYVGHPIKLQVTKHVGSGDTQATETALEVVNKASALWQRPKSEITDEQYQEFYKHLTHDFDKPLAWTHFKADGTQQFTGLLFVPKHPPFDLNSQQQRGVRLFVKRVFIMDRCEDLVPQWLRFVRGVIDSDDLPLNVSREMLQDSAVVRAIRKHVVKKSLDLLEKLAKDKPDDYRAFWESFGTVVKEGLTLETEYREKLGALVRYESSREEGLTSLADYVGRMKEGQEAIYYVYGESRKAVADSPHLEALKQRGYEVLFMTDPVDEWAAQGLREFQGKPLVSALNADLKLQSTEEEKKAKEQQSEGLKGLTDKMKDVLKEDVREVRVSDRLTDSPVCLVVSEGGTPAYLERLLKERGKGMPRIKRILEVNPKHPVIEHLRGLIARDPAAPQVGEWIELLHDQALLTEGSPLSDPNRFARRMTALLTQVAANAGGSVGNGAPVAAQVPPPAATTAQTQTQSS</sequence>
<keyword evidence="6 10" id="KW-0346">Stress response</keyword>
<dbReference type="PRINTS" id="PR00775">
    <property type="entry name" value="HEATSHOCK90"/>
</dbReference>
<dbReference type="Pfam" id="PF00183">
    <property type="entry name" value="HSP90"/>
    <property type="match status" value="1"/>
</dbReference>
<dbReference type="InterPro" id="IPR001404">
    <property type="entry name" value="Hsp90_fam"/>
</dbReference>
<feature type="region of interest" description="C" evidence="10">
    <location>
        <begin position="555"/>
        <end position="664"/>
    </location>
</feature>
<feature type="binding site" evidence="11">
    <location>
        <position position="85"/>
    </location>
    <ligand>
        <name>ATP</name>
        <dbReference type="ChEBI" id="CHEBI:30616"/>
    </ligand>
</feature>
<proteinExistence type="inferred from homology"/>
<dbReference type="InterPro" id="IPR036890">
    <property type="entry name" value="HATPase_C_sf"/>
</dbReference>
<dbReference type="GO" id="GO:0005737">
    <property type="term" value="C:cytoplasm"/>
    <property type="evidence" value="ECO:0007669"/>
    <property type="project" value="UniProtKB-SubCell"/>
</dbReference>
<dbReference type="NCBIfam" id="NF003555">
    <property type="entry name" value="PRK05218.1"/>
    <property type="match status" value="1"/>
</dbReference>
<dbReference type="Proteomes" id="UP000563426">
    <property type="component" value="Unassembled WGS sequence"/>
</dbReference>
<evidence type="ECO:0000313" key="16">
    <source>
        <dbReference type="Proteomes" id="UP000563426"/>
    </source>
</evidence>
<dbReference type="EMBL" id="JABFJV010000108">
    <property type="protein sequence ID" value="NOK35430.1"/>
    <property type="molecule type" value="Genomic_DNA"/>
</dbReference>
<evidence type="ECO:0000313" key="15">
    <source>
        <dbReference type="EMBL" id="NOK35430.1"/>
    </source>
</evidence>
<dbReference type="InterPro" id="IPR020568">
    <property type="entry name" value="Ribosomal_Su5_D2-typ_SF"/>
</dbReference>
<gene>
    <name evidence="10 15" type="primary">htpG</name>
    <name evidence="15" type="ORF">HMI49_19690</name>
</gene>
<keyword evidence="7 10" id="KW-0143">Chaperone</keyword>
<comment type="similarity">
    <text evidence="2 10">Belongs to the heat shock protein 90 family.</text>
</comment>
<keyword evidence="16" id="KW-1185">Reference proteome</keyword>
<feature type="region of interest" description="Disordered" evidence="13">
    <location>
        <begin position="639"/>
        <end position="664"/>
    </location>
</feature>
<dbReference type="PIRSF" id="PIRSF002583">
    <property type="entry name" value="Hsp90"/>
    <property type="match status" value="1"/>
</dbReference>
<feature type="binding site" evidence="11">
    <location>
        <position position="177"/>
    </location>
    <ligand>
        <name>ATP</name>
        <dbReference type="ChEBI" id="CHEBI:30616"/>
    </ligand>
</feature>
<evidence type="ECO:0000256" key="6">
    <source>
        <dbReference type="ARBA" id="ARBA00023016"/>
    </source>
</evidence>
<dbReference type="InterPro" id="IPR020575">
    <property type="entry name" value="Hsp90_N"/>
</dbReference>
<dbReference type="InterPro" id="IPR037196">
    <property type="entry name" value="HSP90_C"/>
</dbReference>
<evidence type="ECO:0000256" key="13">
    <source>
        <dbReference type="SAM" id="MobiDB-lite"/>
    </source>
</evidence>
<protein>
    <recommendedName>
        <fullName evidence="9 10">Chaperone protein HtpG</fullName>
    </recommendedName>
    <alternativeName>
        <fullName evidence="10">Heat shock protein HtpG</fullName>
    </alternativeName>
    <alternativeName>
        <fullName evidence="10">High temperature protein G</fullName>
    </alternativeName>
</protein>
<dbReference type="Gene3D" id="3.30.230.80">
    <property type="match status" value="1"/>
</dbReference>
<dbReference type="GO" id="GO:0051082">
    <property type="term" value="F:unfolded protein binding"/>
    <property type="evidence" value="ECO:0007669"/>
    <property type="project" value="UniProtKB-UniRule"/>
</dbReference>
<dbReference type="SMART" id="SM00387">
    <property type="entry name" value="HATPase_c"/>
    <property type="match status" value="1"/>
</dbReference>
<feature type="binding site" evidence="11">
    <location>
        <position position="98"/>
    </location>
    <ligand>
        <name>ATP</name>
        <dbReference type="ChEBI" id="CHEBI:30616"/>
    </ligand>
</feature>
<accession>A0A7Y4KLC6</accession>
<comment type="caution">
    <text evidence="10">Lacks conserved residue(s) required for the propagation of feature annotation.</text>
</comment>
<comment type="caution">
    <text evidence="15">The sequence shown here is derived from an EMBL/GenBank/DDBJ whole genome shotgun (WGS) entry which is preliminary data.</text>
</comment>
<dbReference type="FunFam" id="3.30.565.10:FF:000009">
    <property type="entry name" value="Molecular chaperone HtpG"/>
    <property type="match status" value="1"/>
</dbReference>
<reference evidence="15 16" key="1">
    <citation type="submission" date="2020-05" db="EMBL/GenBank/DDBJ databases">
        <authorList>
            <person name="Whitworth D."/>
        </authorList>
    </citation>
    <scope>NUCLEOTIDE SEQUENCE [LARGE SCALE GENOMIC DNA]</scope>
    <source>
        <strain evidence="15 16">AB043B</strain>
    </source>
</reference>
<evidence type="ECO:0000256" key="9">
    <source>
        <dbReference type="ARBA" id="ARBA00070675"/>
    </source>
</evidence>
<evidence type="ECO:0000256" key="7">
    <source>
        <dbReference type="ARBA" id="ARBA00023186"/>
    </source>
</evidence>
<feature type="binding site" evidence="11">
    <location>
        <begin position="105"/>
        <end position="106"/>
    </location>
    <ligand>
        <name>ATP</name>
        <dbReference type="ChEBI" id="CHEBI:30616"/>
    </ligand>
</feature>
<dbReference type="GO" id="GO:0016887">
    <property type="term" value="F:ATP hydrolysis activity"/>
    <property type="evidence" value="ECO:0007669"/>
    <property type="project" value="InterPro"/>
</dbReference>
<keyword evidence="3 10" id="KW-0963">Cytoplasm</keyword>
<evidence type="ECO:0000256" key="4">
    <source>
        <dbReference type="ARBA" id="ARBA00022741"/>
    </source>
</evidence>
<feature type="binding site" evidence="11">
    <location>
        <position position="342"/>
    </location>
    <ligand>
        <name>ATP</name>
        <dbReference type="ChEBI" id="CHEBI:30616"/>
    </ligand>
</feature>
<dbReference type="HAMAP" id="MF_00505">
    <property type="entry name" value="HSP90"/>
    <property type="match status" value="1"/>
</dbReference>
<evidence type="ECO:0000256" key="10">
    <source>
        <dbReference type="HAMAP-Rule" id="MF_00505"/>
    </source>
</evidence>
<feature type="binding site" evidence="11">
    <location>
        <position position="39"/>
    </location>
    <ligand>
        <name>ATP</name>
        <dbReference type="ChEBI" id="CHEBI:30616"/>
    </ligand>
</feature>
<dbReference type="GO" id="GO:0140662">
    <property type="term" value="F:ATP-dependent protein folding chaperone"/>
    <property type="evidence" value="ECO:0007669"/>
    <property type="project" value="InterPro"/>
</dbReference>
<name>A0A7Y4KLC6_9BACT</name>
<dbReference type="Gene3D" id="1.20.120.790">
    <property type="entry name" value="Heat shock protein 90, C-terminal domain"/>
    <property type="match status" value="1"/>
</dbReference>
<evidence type="ECO:0000256" key="11">
    <source>
        <dbReference type="PIRSR" id="PIRSR002583-1"/>
    </source>
</evidence>
<dbReference type="Gene3D" id="3.30.565.10">
    <property type="entry name" value="Histidine kinase-like ATPase, C-terminal domain"/>
    <property type="match status" value="1"/>
</dbReference>
<dbReference type="SUPFAM" id="SSF110942">
    <property type="entry name" value="HSP90 C-terminal domain"/>
    <property type="match status" value="1"/>
</dbReference>
<comment type="function">
    <text evidence="8 10">Molecular chaperone. Has ATPase activity.</text>
</comment>
<evidence type="ECO:0000256" key="3">
    <source>
        <dbReference type="ARBA" id="ARBA00022490"/>
    </source>
</evidence>
<dbReference type="PANTHER" id="PTHR11528">
    <property type="entry name" value="HEAT SHOCK PROTEIN 90 FAMILY MEMBER"/>
    <property type="match status" value="1"/>
</dbReference>
<keyword evidence="12" id="KW-0175">Coiled coil</keyword>
<evidence type="ECO:0000256" key="12">
    <source>
        <dbReference type="SAM" id="Coils"/>
    </source>
</evidence>
<dbReference type="SUPFAM" id="SSF55874">
    <property type="entry name" value="ATPase domain of HSP90 chaperone/DNA topoisomerase II/histidine kinase"/>
    <property type="match status" value="1"/>
</dbReference>
<dbReference type="CDD" id="cd16927">
    <property type="entry name" value="HATPase_Hsp90-like"/>
    <property type="match status" value="1"/>
</dbReference>
<dbReference type="RefSeq" id="WP_171436159.1">
    <property type="nucleotide sequence ID" value="NZ_JABFJV010000108.1"/>
</dbReference>
<dbReference type="FunFam" id="3.40.50.11260:FF:000001">
    <property type="entry name" value="Heat shock protein 90 alpha"/>
    <property type="match status" value="1"/>
</dbReference>
<evidence type="ECO:0000256" key="1">
    <source>
        <dbReference type="ARBA" id="ARBA00004496"/>
    </source>
</evidence>
<keyword evidence="4 10" id="KW-0547">Nucleotide-binding</keyword>
<dbReference type="Pfam" id="PF13589">
    <property type="entry name" value="HATPase_c_3"/>
    <property type="match status" value="1"/>
</dbReference>
<dbReference type="Gene3D" id="3.40.50.11260">
    <property type="match status" value="1"/>
</dbReference>
<feature type="domain" description="Histidine kinase/HSP90-like ATPase" evidence="14">
    <location>
        <begin position="32"/>
        <end position="187"/>
    </location>
</feature>
<feature type="binding site" evidence="11">
    <location>
        <position position="43"/>
    </location>
    <ligand>
        <name>ATP</name>
        <dbReference type="ChEBI" id="CHEBI:30616"/>
    </ligand>
</feature>
<comment type="subunit">
    <text evidence="10">Homodimer.</text>
</comment>
<dbReference type="AlphaFoldDB" id="A0A7Y4KLC6"/>